<dbReference type="PROSITE" id="PS51257">
    <property type="entry name" value="PROKAR_LIPOPROTEIN"/>
    <property type="match status" value="1"/>
</dbReference>
<evidence type="ECO:0000313" key="7">
    <source>
        <dbReference type="Proteomes" id="UP001595681"/>
    </source>
</evidence>
<name>A0ABV7NHW7_9SPHN</name>
<comment type="subcellular location">
    <subcellularLocation>
        <location evidence="1">Membrane</location>
        <topology evidence="1">Multi-pass membrane protein</topology>
    </subcellularLocation>
</comment>
<evidence type="ECO:0000256" key="4">
    <source>
        <dbReference type="ARBA" id="ARBA00023136"/>
    </source>
</evidence>
<dbReference type="RefSeq" id="WP_380797411.1">
    <property type="nucleotide sequence ID" value="NZ_JBHRVU010000004.1"/>
</dbReference>
<gene>
    <name evidence="6" type="ORF">ACFOKF_18050</name>
</gene>
<evidence type="ECO:0000256" key="2">
    <source>
        <dbReference type="ARBA" id="ARBA00022692"/>
    </source>
</evidence>
<keyword evidence="2 5" id="KW-0812">Transmembrane</keyword>
<comment type="caution">
    <text evidence="6">The sequence shown here is derived from an EMBL/GenBank/DDBJ whole genome shotgun (WGS) entry which is preliminary data.</text>
</comment>
<evidence type="ECO:0000256" key="1">
    <source>
        <dbReference type="ARBA" id="ARBA00004141"/>
    </source>
</evidence>
<dbReference type="EMBL" id="JBHRVU010000004">
    <property type="protein sequence ID" value="MFC3443076.1"/>
    <property type="molecule type" value="Genomic_DNA"/>
</dbReference>
<feature type="transmembrane region" description="Helical" evidence="5">
    <location>
        <begin position="108"/>
        <end position="124"/>
    </location>
</feature>
<dbReference type="Pfam" id="PF13564">
    <property type="entry name" value="DoxX_2"/>
    <property type="match status" value="1"/>
</dbReference>
<dbReference type="InterPro" id="IPR032808">
    <property type="entry name" value="DoxX"/>
</dbReference>
<proteinExistence type="predicted"/>
<protein>
    <submittedName>
        <fullName evidence="6">DoxX family protein</fullName>
    </submittedName>
</protein>
<evidence type="ECO:0000313" key="6">
    <source>
        <dbReference type="EMBL" id="MFC3443076.1"/>
    </source>
</evidence>
<accession>A0ABV7NHW7</accession>
<keyword evidence="4 5" id="KW-0472">Membrane</keyword>
<sequence length="150" mass="16372">MRSHSRLLKAVTMAGILFTSCLLALFFLFVGYMKAFAPLAELAQHHAWTVRLPEQAGRAVGWSEMGCALLLLIGMIRPLAGQIGAIALLFNQMVAATVHIAAGETGSLPQNAVIILICTLIFCLQRRRRNIVRSGKKQRASGQKDQADDQ</sequence>
<reference evidence="7" key="1">
    <citation type="journal article" date="2019" name="Int. J. Syst. Evol. Microbiol.">
        <title>The Global Catalogue of Microorganisms (GCM) 10K type strain sequencing project: providing services to taxonomists for standard genome sequencing and annotation.</title>
        <authorList>
            <consortium name="The Broad Institute Genomics Platform"/>
            <consortium name="The Broad Institute Genome Sequencing Center for Infectious Disease"/>
            <person name="Wu L."/>
            <person name="Ma J."/>
        </authorList>
    </citation>
    <scope>NUCLEOTIDE SEQUENCE [LARGE SCALE GENOMIC DNA]</scope>
    <source>
        <strain evidence="7">CCM 7491</strain>
    </source>
</reference>
<evidence type="ECO:0000256" key="3">
    <source>
        <dbReference type="ARBA" id="ARBA00022989"/>
    </source>
</evidence>
<keyword evidence="3 5" id="KW-1133">Transmembrane helix</keyword>
<dbReference type="Proteomes" id="UP001595681">
    <property type="component" value="Unassembled WGS sequence"/>
</dbReference>
<organism evidence="6 7">
    <name type="scientific">Sphingobium rhizovicinum</name>
    <dbReference type="NCBI Taxonomy" id="432308"/>
    <lineage>
        <taxon>Bacteria</taxon>
        <taxon>Pseudomonadati</taxon>
        <taxon>Pseudomonadota</taxon>
        <taxon>Alphaproteobacteria</taxon>
        <taxon>Sphingomonadales</taxon>
        <taxon>Sphingomonadaceae</taxon>
        <taxon>Sphingobium</taxon>
    </lineage>
</organism>
<keyword evidence="7" id="KW-1185">Reference proteome</keyword>
<feature type="transmembrane region" description="Helical" evidence="5">
    <location>
        <begin position="7"/>
        <end position="32"/>
    </location>
</feature>
<evidence type="ECO:0000256" key="5">
    <source>
        <dbReference type="SAM" id="Phobius"/>
    </source>
</evidence>